<evidence type="ECO:0000313" key="3">
    <source>
        <dbReference type="Proteomes" id="UP000678317"/>
    </source>
</evidence>
<gene>
    <name evidence="2" type="ORF">J4035_10600</name>
</gene>
<dbReference type="EMBL" id="JAGFBM010000005">
    <property type="protein sequence ID" value="MBO3085089.1"/>
    <property type="molecule type" value="Genomic_DNA"/>
</dbReference>
<dbReference type="Proteomes" id="UP000678317">
    <property type="component" value="Unassembled WGS sequence"/>
</dbReference>
<sequence>MRPLTADELAHLDRARTYLRSSGTDVADAHAVGTLLHGARSGWAAGPPAPVPQAMVMALGVGVGDLVVARVPGARWALRTAGDAPTPAVVSASGQDAALPLADVAARWQAGCGPQWVAEYVAAAAAHLTPESGTEVPSPRTPPGAAVAAAAAPVFRTPADLPRPPSPAAQDIALGVLDQALEATLASGDGTAPFAVVDGSPTHGPDVRRFGGDPTQALRAARAWVRSTGAARAAVAWSGRLPGDDEPASVGQRAVLVEASDAGAPSLLVAHRYSAATSGGAGRARPARAVGEPLVLGQGDPLL</sequence>
<organism evidence="2 3">
    <name type="scientific">Cellulomonas fengjieae</name>
    <dbReference type="NCBI Taxonomy" id="2819978"/>
    <lineage>
        <taxon>Bacteria</taxon>
        <taxon>Bacillati</taxon>
        <taxon>Actinomycetota</taxon>
        <taxon>Actinomycetes</taxon>
        <taxon>Micrococcales</taxon>
        <taxon>Cellulomonadaceae</taxon>
        <taxon>Cellulomonas</taxon>
    </lineage>
</organism>
<evidence type="ECO:0000259" key="1">
    <source>
        <dbReference type="Pfam" id="PF12713"/>
    </source>
</evidence>
<keyword evidence="3" id="KW-1185">Reference proteome</keyword>
<dbReference type="InterPro" id="IPR024266">
    <property type="entry name" value="DUF3806"/>
</dbReference>
<reference evidence="2 3" key="1">
    <citation type="submission" date="2021-03" db="EMBL/GenBank/DDBJ databases">
        <title>novel species in genus Cellulomonas.</title>
        <authorList>
            <person name="Zhang G."/>
        </authorList>
    </citation>
    <scope>NUCLEOTIDE SEQUENCE [LARGE SCALE GENOMIC DNA]</scope>
    <source>
        <strain evidence="3">zg-ZUI188</strain>
    </source>
</reference>
<feature type="domain" description="DUF3806" evidence="1">
    <location>
        <begin position="56"/>
        <end position="120"/>
    </location>
</feature>
<accession>A0ABS3SH70</accession>
<comment type="caution">
    <text evidence="2">The sequence shown here is derived from an EMBL/GenBank/DDBJ whole genome shotgun (WGS) entry which is preliminary data.</text>
</comment>
<protein>
    <recommendedName>
        <fullName evidence="1">DUF3806 domain-containing protein</fullName>
    </recommendedName>
</protein>
<proteinExistence type="predicted"/>
<dbReference type="Pfam" id="PF12713">
    <property type="entry name" value="DUF3806"/>
    <property type="match status" value="1"/>
</dbReference>
<name>A0ABS3SH70_9CELL</name>
<dbReference type="RefSeq" id="WP_208289601.1">
    <property type="nucleotide sequence ID" value="NZ_JAGFBM010000005.1"/>
</dbReference>
<evidence type="ECO:0000313" key="2">
    <source>
        <dbReference type="EMBL" id="MBO3085089.1"/>
    </source>
</evidence>